<evidence type="ECO:0008006" key="2">
    <source>
        <dbReference type="Google" id="ProtNLM"/>
    </source>
</evidence>
<name>A0A6N2R5Y9_9ACTO</name>
<dbReference type="Pfam" id="PF11228">
    <property type="entry name" value="DUF3027"/>
    <property type="match status" value="1"/>
</dbReference>
<gene>
    <name evidence="1" type="ORF">AOLFYP35_00184</name>
</gene>
<dbReference type="AlphaFoldDB" id="A0A6N2R5Y9"/>
<dbReference type="EMBL" id="CACRSM010000002">
    <property type="protein sequence ID" value="VYS76176.1"/>
    <property type="molecule type" value="Genomic_DNA"/>
</dbReference>
<evidence type="ECO:0000313" key="1">
    <source>
        <dbReference type="EMBL" id="VYS76176.1"/>
    </source>
</evidence>
<dbReference type="InterPro" id="IPR021391">
    <property type="entry name" value="DUF3027"/>
</dbReference>
<reference evidence="1" key="1">
    <citation type="submission" date="2019-11" db="EMBL/GenBank/DDBJ databases">
        <authorList>
            <person name="Feng L."/>
        </authorList>
    </citation>
    <scope>NUCLEOTIDE SEQUENCE</scope>
    <source>
        <strain evidence="1">AodontolyticusLFYP35</strain>
    </source>
</reference>
<organism evidence="1">
    <name type="scientific">Schaalia odontolytica</name>
    <dbReference type="NCBI Taxonomy" id="1660"/>
    <lineage>
        <taxon>Bacteria</taxon>
        <taxon>Bacillati</taxon>
        <taxon>Actinomycetota</taxon>
        <taxon>Actinomycetes</taxon>
        <taxon>Actinomycetales</taxon>
        <taxon>Actinomycetaceae</taxon>
        <taxon>Schaalia</taxon>
    </lineage>
</organism>
<protein>
    <recommendedName>
        <fullName evidence="2">DUF3027 domain-containing protein</fullName>
    </recommendedName>
</protein>
<sequence>MPEKTASARGRMDQQLAQAVDFARENAVEVGGEASVGEHLSFEMDAERLGTHYFACNDAGYVGWRWSVTLTRVPRSRKITVCEVDLVPGSGALLAPEWLPWEDRLQPGDVSREDVLPYRDDDDRLISGLEDTGEDPDLPTDRELGLGRVRVLSDKGHDDAAKRWYASERGPKRGRRPKQTCSTCGFLMKMSGSMRLVFGVCANEWAQDDGCVVSLDHTCGAHSETDVPNNGTDWPVRPSRINDFLVESERIGS</sequence>
<accession>A0A6N2R5Y9</accession>
<proteinExistence type="predicted"/>